<name>M0CYB8_9EURY</name>
<reference evidence="2 3" key="1">
    <citation type="journal article" date="2014" name="PLoS Genet.">
        <title>Phylogenetically driven sequencing of extremely halophilic archaea reveals strategies for static and dynamic osmo-response.</title>
        <authorList>
            <person name="Becker E.A."/>
            <person name="Seitzer P.M."/>
            <person name="Tritt A."/>
            <person name="Larsen D."/>
            <person name="Krusor M."/>
            <person name="Yao A.I."/>
            <person name="Wu D."/>
            <person name="Madern D."/>
            <person name="Eisen J.A."/>
            <person name="Darling A.E."/>
            <person name="Facciotti M.T."/>
        </authorList>
    </citation>
    <scope>NUCLEOTIDE SEQUENCE [LARGE SCALE GENOMIC DNA]</scope>
    <source>
        <strain evidence="2 3">2-9-1</strain>
    </source>
</reference>
<proteinExistence type="predicted"/>
<feature type="compositionally biased region" description="Polar residues" evidence="1">
    <location>
        <begin position="22"/>
        <end position="35"/>
    </location>
</feature>
<evidence type="ECO:0000313" key="2">
    <source>
        <dbReference type="EMBL" id="ELZ27427.1"/>
    </source>
</evidence>
<comment type="caution">
    <text evidence="2">The sequence shown here is derived from an EMBL/GenBank/DDBJ whole genome shotgun (WGS) entry which is preliminary data.</text>
</comment>
<sequence length="73" mass="7697">MLMVVSGQTASPQLRQRARSALGSNASATSPQWGQPRSLPARKLSRGVADRFGVAEVDGSLLLILSVILSHTP</sequence>
<feature type="compositionally biased region" description="Polar residues" evidence="1">
    <location>
        <begin position="1"/>
        <end position="14"/>
    </location>
</feature>
<protein>
    <submittedName>
        <fullName evidence="2">Uncharacterized protein</fullName>
    </submittedName>
</protein>
<keyword evidence="3" id="KW-1185">Reference proteome</keyword>
<accession>M0CYB8</accession>
<dbReference type="Proteomes" id="UP000011626">
    <property type="component" value="Unassembled WGS sequence"/>
</dbReference>
<gene>
    <name evidence="2" type="ORF">C475_05895</name>
</gene>
<evidence type="ECO:0000313" key="3">
    <source>
        <dbReference type="Proteomes" id="UP000011626"/>
    </source>
</evidence>
<dbReference type="AlphaFoldDB" id="M0CYB8"/>
<dbReference type="EMBL" id="AOIU01000013">
    <property type="protein sequence ID" value="ELZ27427.1"/>
    <property type="molecule type" value="Genomic_DNA"/>
</dbReference>
<evidence type="ECO:0000256" key="1">
    <source>
        <dbReference type="SAM" id="MobiDB-lite"/>
    </source>
</evidence>
<feature type="region of interest" description="Disordered" evidence="1">
    <location>
        <begin position="1"/>
        <end position="39"/>
    </location>
</feature>
<organism evidence="2 3">
    <name type="scientific">Halosimplex carlsbadense 2-9-1</name>
    <dbReference type="NCBI Taxonomy" id="797114"/>
    <lineage>
        <taxon>Archaea</taxon>
        <taxon>Methanobacteriati</taxon>
        <taxon>Methanobacteriota</taxon>
        <taxon>Stenosarchaea group</taxon>
        <taxon>Halobacteria</taxon>
        <taxon>Halobacteriales</taxon>
        <taxon>Haloarculaceae</taxon>
        <taxon>Halosimplex</taxon>
    </lineage>
</organism>